<keyword evidence="1" id="KW-0863">Zinc-finger</keyword>
<feature type="domain" description="C2H2-type" evidence="3">
    <location>
        <begin position="389"/>
        <end position="419"/>
    </location>
</feature>
<sequence>MLDAGYYERDPYSVGSSPSPWAHINPTIIPGYEDHLNPSSFPSRDFTYAYPPYLGPPTSYESHHNQSSPVEIKQPITSTTLKVLGSMNRVLETNSTRLPGFPTLQNDFTRFKVWAGNNDAHKTGPGSLEYRLYDASSIQQQVSRLLEDLSQAVQAIFVLMTGSAESKGSADQDMTGTEEVERHVFEQEWVISEVTDVIDCLLRLDISIKNPTPLDRFAVYSTAHEVDEEPDVSLVRERFTGIDDYLSERLGRAMSRRRQYLKTNQARYLNMVGGFYLRPFPNQNEGGAWSTLSDMYEDGGVESDSEPLDVSQDDLKIPSIPIELYKRLFQCPYCLRKVIIQDKDSWERHILGDLRPYNCVAETCMAPEQEFTTAREWMQHMSRDHMTVYRCIYGCGEHFSSAAESREHLADQAHLGEVAESQVAETIGKNSQMMWLERFAKCPFCSEALTSFEHYSEHVGKHQRELALLAISREEYRYLDDAGPAAESSHDFETMALDNKRLTPEQLALGHWSTHSRIAEIDDATSISEHSFGSYDTRASRASTDYATSISEHSVGWDAVSSCSSSHTDVTVCRQCGKSFGDARQARRHQMEVHREDSAKYVCKCNYQARRRDNYLRHLKLCRRQAAPGVEVYICICEKPFTDFDAHLAHVTICARTTVGRRPNSSRSAASRSLGPIAEK</sequence>
<evidence type="ECO:0000256" key="2">
    <source>
        <dbReference type="SAM" id="MobiDB-lite"/>
    </source>
</evidence>
<dbReference type="PROSITE" id="PS50157">
    <property type="entry name" value="ZINC_FINGER_C2H2_2"/>
    <property type="match status" value="2"/>
</dbReference>
<feature type="region of interest" description="Disordered" evidence="2">
    <location>
        <begin position="661"/>
        <end position="680"/>
    </location>
</feature>
<dbReference type="Gene3D" id="3.30.160.60">
    <property type="entry name" value="Classic Zinc Finger"/>
    <property type="match status" value="1"/>
</dbReference>
<dbReference type="OrthoDB" id="6133115at2759"/>
<evidence type="ECO:0000256" key="1">
    <source>
        <dbReference type="PROSITE-ProRule" id="PRU00042"/>
    </source>
</evidence>
<dbReference type="Pfam" id="PF26082">
    <property type="entry name" value="zf-C2H2_AcuF"/>
    <property type="match status" value="1"/>
</dbReference>
<evidence type="ECO:0000259" key="3">
    <source>
        <dbReference type="PROSITE" id="PS50157"/>
    </source>
</evidence>
<keyword evidence="5" id="KW-1185">Reference proteome</keyword>
<feature type="domain" description="C2H2-type" evidence="3">
    <location>
        <begin position="571"/>
        <end position="599"/>
    </location>
</feature>
<dbReference type="SMART" id="SM00355">
    <property type="entry name" value="ZnF_C2H2"/>
    <property type="match status" value="4"/>
</dbReference>
<accession>A0A9P5BRR2</accession>
<dbReference type="PROSITE" id="PS00028">
    <property type="entry name" value="ZINC_FINGER_C2H2_1"/>
    <property type="match status" value="3"/>
</dbReference>
<keyword evidence="1" id="KW-0479">Metal-binding</keyword>
<dbReference type="Proteomes" id="UP000711996">
    <property type="component" value="Unassembled WGS sequence"/>
</dbReference>
<dbReference type="PANTHER" id="PTHR35391:SF7">
    <property type="entry name" value="C2H2-TYPE DOMAIN-CONTAINING PROTEIN"/>
    <property type="match status" value="1"/>
</dbReference>
<evidence type="ECO:0000313" key="5">
    <source>
        <dbReference type="Proteomes" id="UP000711996"/>
    </source>
</evidence>
<dbReference type="InterPro" id="IPR013087">
    <property type="entry name" value="Znf_C2H2_type"/>
</dbReference>
<proteinExistence type="predicted"/>
<protein>
    <recommendedName>
        <fullName evidence="3">C2H2-type domain-containing protein</fullName>
    </recommendedName>
</protein>
<reference evidence="4" key="1">
    <citation type="submission" date="2019-06" db="EMBL/GenBank/DDBJ databases">
        <authorList>
            <person name="Gan P."/>
            <person name="Shirasu K."/>
        </authorList>
    </citation>
    <scope>NUCLEOTIDE SEQUENCE [LARGE SCALE GENOMIC DNA]</scope>
    <source>
        <strain evidence="4">CAD2</strain>
    </source>
</reference>
<dbReference type="InterPro" id="IPR058925">
    <property type="entry name" value="zf-C2H2_AcuF"/>
</dbReference>
<dbReference type="EMBL" id="QPMT01000051">
    <property type="protein sequence ID" value="KAF4849368.1"/>
    <property type="molecule type" value="Genomic_DNA"/>
</dbReference>
<name>A0A9P5BRR2_COLSI</name>
<dbReference type="AlphaFoldDB" id="A0A9P5BRR2"/>
<dbReference type="PANTHER" id="PTHR35391">
    <property type="entry name" value="C2H2-TYPE DOMAIN-CONTAINING PROTEIN-RELATED"/>
    <property type="match status" value="1"/>
</dbReference>
<organism evidence="4 5">
    <name type="scientific">Colletotrichum siamense</name>
    <name type="common">Anthracnose fungus</name>
    <dbReference type="NCBI Taxonomy" id="690259"/>
    <lineage>
        <taxon>Eukaryota</taxon>
        <taxon>Fungi</taxon>
        <taxon>Dikarya</taxon>
        <taxon>Ascomycota</taxon>
        <taxon>Pezizomycotina</taxon>
        <taxon>Sordariomycetes</taxon>
        <taxon>Hypocreomycetidae</taxon>
        <taxon>Glomerellales</taxon>
        <taxon>Glomerellaceae</taxon>
        <taxon>Colletotrichum</taxon>
        <taxon>Colletotrichum gloeosporioides species complex</taxon>
    </lineage>
</organism>
<gene>
    <name evidence="4" type="ORF">CGCSCA2_v011963</name>
</gene>
<evidence type="ECO:0000313" key="4">
    <source>
        <dbReference type="EMBL" id="KAF4849368.1"/>
    </source>
</evidence>
<comment type="caution">
    <text evidence="4">The sequence shown here is derived from an EMBL/GenBank/DDBJ whole genome shotgun (WGS) entry which is preliminary data.</text>
</comment>
<dbReference type="GO" id="GO:0008270">
    <property type="term" value="F:zinc ion binding"/>
    <property type="evidence" value="ECO:0007669"/>
    <property type="project" value="UniProtKB-KW"/>
</dbReference>
<keyword evidence="1" id="KW-0862">Zinc</keyword>